<reference evidence="1" key="1">
    <citation type="journal article" date="2014" name="Front. Microbiol.">
        <title>High frequency of phylogenetically diverse reductive dehalogenase-homologous genes in deep subseafloor sedimentary metagenomes.</title>
        <authorList>
            <person name="Kawai M."/>
            <person name="Futagami T."/>
            <person name="Toyoda A."/>
            <person name="Takaki Y."/>
            <person name="Nishi S."/>
            <person name="Hori S."/>
            <person name="Arai W."/>
            <person name="Tsubouchi T."/>
            <person name="Morono Y."/>
            <person name="Uchiyama I."/>
            <person name="Ito T."/>
            <person name="Fujiyama A."/>
            <person name="Inagaki F."/>
            <person name="Takami H."/>
        </authorList>
    </citation>
    <scope>NUCLEOTIDE SEQUENCE</scope>
    <source>
        <strain evidence="1">Expedition CK06-06</strain>
    </source>
</reference>
<evidence type="ECO:0000313" key="1">
    <source>
        <dbReference type="EMBL" id="GAF88321.1"/>
    </source>
</evidence>
<organism evidence="1">
    <name type="scientific">marine sediment metagenome</name>
    <dbReference type="NCBI Taxonomy" id="412755"/>
    <lineage>
        <taxon>unclassified sequences</taxon>
        <taxon>metagenomes</taxon>
        <taxon>ecological metagenomes</taxon>
    </lineage>
</organism>
<dbReference type="EMBL" id="BARS01012612">
    <property type="protein sequence ID" value="GAF88321.1"/>
    <property type="molecule type" value="Genomic_DNA"/>
</dbReference>
<feature type="non-terminal residue" evidence="1">
    <location>
        <position position="1"/>
    </location>
</feature>
<feature type="non-terminal residue" evidence="1">
    <location>
        <position position="206"/>
    </location>
</feature>
<protein>
    <submittedName>
        <fullName evidence="1">Uncharacterized protein</fullName>
    </submittedName>
</protein>
<gene>
    <name evidence="1" type="ORF">S01H1_22371</name>
</gene>
<comment type="caution">
    <text evidence="1">The sequence shown here is derived from an EMBL/GenBank/DDBJ whole genome shotgun (WGS) entry which is preliminary data.</text>
</comment>
<proteinExistence type="predicted"/>
<sequence>ERTGAAQTGMNARQKKVLADRAAARIASRENLEHTTGARADYGTARGAEAGARHDASIAGAGERQDTANKAAMDRLLVQNDNIIARDAQRRNVKKQAALAAHQDAVAQNMNAMRFAKGGGELDQREMAMALLHAAGNSAAAVEQMLGDDPDNKETNPFLWNKAGPRLEGEAALMMNGPGEVVEAIVAEEAEQDPLEDSQLKSMARS</sequence>
<accession>X0TM28</accession>
<dbReference type="AlphaFoldDB" id="X0TM28"/>
<name>X0TM28_9ZZZZ</name>